<evidence type="ECO:0000256" key="7">
    <source>
        <dbReference type="RuleBase" id="RU361218"/>
    </source>
</evidence>
<protein>
    <recommendedName>
        <fullName evidence="7">Tetraspanin</fullName>
    </recommendedName>
</protein>
<organism evidence="8 9">
    <name type="scientific">Orchesella cincta</name>
    <name type="common">Springtail</name>
    <name type="synonym">Podura cincta</name>
    <dbReference type="NCBI Taxonomy" id="48709"/>
    <lineage>
        <taxon>Eukaryota</taxon>
        <taxon>Metazoa</taxon>
        <taxon>Ecdysozoa</taxon>
        <taxon>Arthropoda</taxon>
        <taxon>Hexapoda</taxon>
        <taxon>Collembola</taxon>
        <taxon>Entomobryomorpha</taxon>
        <taxon>Entomobryoidea</taxon>
        <taxon>Orchesellidae</taxon>
        <taxon>Orchesellinae</taxon>
        <taxon>Orchesella</taxon>
    </lineage>
</organism>
<dbReference type="PANTHER" id="PTHR19282:SF527">
    <property type="entry name" value="TETRASPANIN"/>
    <property type="match status" value="1"/>
</dbReference>
<dbReference type="Proteomes" id="UP000094527">
    <property type="component" value="Unassembled WGS sequence"/>
</dbReference>
<name>A0A1D2NI22_ORCCI</name>
<evidence type="ECO:0000256" key="4">
    <source>
        <dbReference type="ARBA" id="ARBA00022989"/>
    </source>
</evidence>
<dbReference type="PRINTS" id="PR00259">
    <property type="entry name" value="TMFOUR"/>
</dbReference>
<feature type="disulfide bond" evidence="6">
    <location>
        <begin position="151"/>
        <end position="173"/>
    </location>
</feature>
<dbReference type="InterPro" id="IPR008952">
    <property type="entry name" value="Tetraspanin_EC2_sf"/>
</dbReference>
<dbReference type="InterPro" id="IPR018499">
    <property type="entry name" value="Tetraspanin/Peripherin"/>
</dbReference>
<keyword evidence="4 7" id="KW-1133">Transmembrane helix</keyword>
<feature type="transmembrane region" description="Helical" evidence="7">
    <location>
        <begin position="16"/>
        <end position="38"/>
    </location>
</feature>
<dbReference type="OMA" id="IWKTSKW"/>
<evidence type="ECO:0000256" key="2">
    <source>
        <dbReference type="ARBA" id="ARBA00006840"/>
    </source>
</evidence>
<gene>
    <name evidence="8" type="ORF">Ocin01_01759</name>
</gene>
<dbReference type="Gene3D" id="1.10.1450.10">
    <property type="entry name" value="Tetraspanin"/>
    <property type="match status" value="1"/>
</dbReference>
<dbReference type="PIRSF" id="PIRSF002419">
    <property type="entry name" value="Tetraspanin"/>
    <property type="match status" value="1"/>
</dbReference>
<feature type="transmembrane region" description="Helical" evidence="7">
    <location>
        <begin position="87"/>
        <end position="112"/>
    </location>
</feature>
<dbReference type="EMBL" id="LJIJ01000033">
    <property type="protein sequence ID" value="ODN04913.1"/>
    <property type="molecule type" value="Genomic_DNA"/>
</dbReference>
<dbReference type="Pfam" id="PF00335">
    <property type="entry name" value="Tetraspanin"/>
    <property type="match status" value="1"/>
</dbReference>
<keyword evidence="9" id="KW-1185">Reference proteome</keyword>
<dbReference type="GO" id="GO:0005886">
    <property type="term" value="C:plasma membrane"/>
    <property type="evidence" value="ECO:0007669"/>
    <property type="project" value="TreeGrafter"/>
</dbReference>
<evidence type="ECO:0000313" key="9">
    <source>
        <dbReference type="Proteomes" id="UP000094527"/>
    </source>
</evidence>
<dbReference type="OrthoDB" id="438211at2759"/>
<dbReference type="AlphaFoldDB" id="A0A1D2NI22"/>
<feature type="transmembrane region" description="Helical" evidence="7">
    <location>
        <begin position="207"/>
        <end position="230"/>
    </location>
</feature>
<dbReference type="STRING" id="48709.A0A1D2NI22"/>
<dbReference type="SUPFAM" id="SSF48652">
    <property type="entry name" value="Tetraspanin"/>
    <property type="match status" value="1"/>
</dbReference>
<comment type="subcellular location">
    <subcellularLocation>
        <location evidence="1 7">Membrane</location>
        <topology evidence="1 7">Multi-pass membrane protein</topology>
    </subcellularLocation>
</comment>
<dbReference type="InterPro" id="IPR000301">
    <property type="entry name" value="Tetraspanin_animals"/>
</dbReference>
<evidence type="ECO:0000256" key="1">
    <source>
        <dbReference type="ARBA" id="ARBA00004141"/>
    </source>
</evidence>
<proteinExistence type="inferred from homology"/>
<evidence type="ECO:0000256" key="6">
    <source>
        <dbReference type="PIRSR" id="PIRSR002419-1"/>
    </source>
</evidence>
<dbReference type="PANTHER" id="PTHR19282">
    <property type="entry name" value="TETRASPANIN"/>
    <property type="match status" value="1"/>
</dbReference>
<comment type="similarity">
    <text evidence="2 7">Belongs to the tetraspanin (TM4SF) family.</text>
</comment>
<sequence>MGCGSKMYGYRKCMRYSLFTSNLIILLGGFAAVVVAGLKLRDQSYFERLASDSLYKSSCCVLLGMGIATIFLVAVGTFGALKEIKCFLLTFIIALLISFVVLLIGGLLGYVFTAKESTPMKTGMLNTMKKYNKSDSIRETWDTVQTHYECCGASNHEDWLTVFHGIEKVPPSCCKDANTVPTCQINAQPTDIWTMGCAYRLKEGGTVVGSVGVTVSCFMIFSLIFSIAVFRSIT</sequence>
<evidence type="ECO:0000256" key="3">
    <source>
        <dbReference type="ARBA" id="ARBA00022692"/>
    </source>
</evidence>
<reference evidence="8 9" key="1">
    <citation type="journal article" date="2016" name="Genome Biol. Evol.">
        <title>Gene Family Evolution Reflects Adaptation to Soil Environmental Stressors in the Genome of the Collembolan Orchesella cincta.</title>
        <authorList>
            <person name="Faddeeva-Vakhrusheva A."/>
            <person name="Derks M.F."/>
            <person name="Anvar S.Y."/>
            <person name="Agamennone V."/>
            <person name="Suring W."/>
            <person name="Smit S."/>
            <person name="van Straalen N.M."/>
            <person name="Roelofs D."/>
        </authorList>
    </citation>
    <scope>NUCLEOTIDE SEQUENCE [LARGE SCALE GENOMIC DNA]</scope>
    <source>
        <tissue evidence="8">Mixed pool</tissue>
    </source>
</reference>
<feature type="transmembrane region" description="Helical" evidence="7">
    <location>
        <begin position="59"/>
        <end position="81"/>
    </location>
</feature>
<accession>A0A1D2NI22</accession>
<keyword evidence="3 7" id="KW-0812">Transmembrane</keyword>
<evidence type="ECO:0000256" key="5">
    <source>
        <dbReference type="ARBA" id="ARBA00023136"/>
    </source>
</evidence>
<comment type="caution">
    <text evidence="8">The sequence shown here is derived from an EMBL/GenBank/DDBJ whole genome shotgun (WGS) entry which is preliminary data.</text>
</comment>
<keyword evidence="5 7" id="KW-0472">Membrane</keyword>
<keyword evidence="6" id="KW-1015">Disulfide bond</keyword>
<evidence type="ECO:0000313" key="8">
    <source>
        <dbReference type="EMBL" id="ODN04913.1"/>
    </source>
</evidence>